<protein>
    <submittedName>
        <fullName evidence="2">Uncharacterized protein</fullName>
    </submittedName>
</protein>
<keyword evidence="1" id="KW-1185">Reference proteome</keyword>
<dbReference type="AlphaFoldDB" id="A0A915K6M6"/>
<evidence type="ECO:0000313" key="2">
    <source>
        <dbReference type="WBParaSite" id="nRc.2.0.1.t33537-RA"/>
    </source>
</evidence>
<dbReference type="Proteomes" id="UP000887565">
    <property type="component" value="Unplaced"/>
</dbReference>
<name>A0A915K6M6_ROMCU</name>
<organism evidence="1 2">
    <name type="scientific">Romanomermis culicivorax</name>
    <name type="common">Nematode worm</name>
    <dbReference type="NCBI Taxonomy" id="13658"/>
    <lineage>
        <taxon>Eukaryota</taxon>
        <taxon>Metazoa</taxon>
        <taxon>Ecdysozoa</taxon>
        <taxon>Nematoda</taxon>
        <taxon>Enoplea</taxon>
        <taxon>Dorylaimia</taxon>
        <taxon>Mermithida</taxon>
        <taxon>Mermithoidea</taxon>
        <taxon>Mermithidae</taxon>
        <taxon>Romanomermis</taxon>
    </lineage>
</organism>
<proteinExistence type="predicted"/>
<dbReference type="WBParaSite" id="nRc.2.0.1.t33537-RA">
    <property type="protein sequence ID" value="nRc.2.0.1.t33537-RA"/>
    <property type="gene ID" value="nRc.2.0.1.g33537"/>
</dbReference>
<sequence length="135" mass="14724">MVKRSNGRIDTVEIIIPAVMTSDTIGSDNISGIGSTTTGPTPTSTVPSKANIDRCYLLYTVFPRNILRATVGGLILLFQELHSSEEGIFMEIAMESLHFLGGPCLPFFFVMDKNMRGTVVGAALIVKIWECIVEK</sequence>
<evidence type="ECO:0000313" key="1">
    <source>
        <dbReference type="Proteomes" id="UP000887565"/>
    </source>
</evidence>
<reference evidence="2" key="1">
    <citation type="submission" date="2022-11" db="UniProtKB">
        <authorList>
            <consortium name="WormBaseParasite"/>
        </authorList>
    </citation>
    <scope>IDENTIFICATION</scope>
</reference>
<accession>A0A915K6M6</accession>